<keyword evidence="2" id="KW-1185">Reference proteome</keyword>
<dbReference type="PANTHER" id="PTHR47258">
    <property type="match status" value="1"/>
</dbReference>
<comment type="caution">
    <text evidence="1">The sequence shown here is derived from an EMBL/GenBank/DDBJ whole genome shotgun (WGS) entry which is preliminary data.</text>
</comment>
<organism evidence="1 2">
    <name type="scientific">Rehmannia glutinosa</name>
    <name type="common">Chinese foxglove</name>
    <dbReference type="NCBI Taxonomy" id="99300"/>
    <lineage>
        <taxon>Eukaryota</taxon>
        <taxon>Viridiplantae</taxon>
        <taxon>Streptophyta</taxon>
        <taxon>Embryophyta</taxon>
        <taxon>Tracheophyta</taxon>
        <taxon>Spermatophyta</taxon>
        <taxon>Magnoliopsida</taxon>
        <taxon>eudicotyledons</taxon>
        <taxon>Gunneridae</taxon>
        <taxon>Pentapetalae</taxon>
        <taxon>asterids</taxon>
        <taxon>lamiids</taxon>
        <taxon>Lamiales</taxon>
        <taxon>Orobanchaceae</taxon>
        <taxon>Rehmannieae</taxon>
        <taxon>Rehmannia</taxon>
    </lineage>
</organism>
<proteinExistence type="predicted"/>
<sequence length="149" mass="15687">MGLSNFPSPGEGVLPLIVMNTVMSVALVKNKLRSVLQVGGGAPPIKIPMMSTPATRGREGCLSRATARCVEIGAGVFLESAVAAVAARPLVVAIGLRRWSAVYACVGAKDWSPESLNAGTDVSIWHGLPSESEPCIDFNLCFKHTHVMD</sequence>
<gene>
    <name evidence="1" type="ORF">DH2020_003661</name>
</gene>
<dbReference type="InterPro" id="IPR044249">
    <property type="entry name" value="XERICO-like"/>
</dbReference>
<dbReference type="PANTHER" id="PTHR47258:SF3">
    <property type="entry name" value="F21J9.24-RELATED"/>
    <property type="match status" value="1"/>
</dbReference>
<evidence type="ECO:0000313" key="2">
    <source>
        <dbReference type="Proteomes" id="UP001318860"/>
    </source>
</evidence>
<evidence type="ECO:0000313" key="1">
    <source>
        <dbReference type="EMBL" id="KAK6160280.1"/>
    </source>
</evidence>
<reference evidence="1 2" key="1">
    <citation type="journal article" date="2021" name="Comput. Struct. Biotechnol. J.">
        <title>De novo genome assembly of the potent medicinal plant Rehmannia glutinosa using nanopore technology.</title>
        <authorList>
            <person name="Ma L."/>
            <person name="Dong C."/>
            <person name="Song C."/>
            <person name="Wang X."/>
            <person name="Zheng X."/>
            <person name="Niu Y."/>
            <person name="Chen S."/>
            <person name="Feng W."/>
        </authorList>
    </citation>
    <scope>NUCLEOTIDE SEQUENCE [LARGE SCALE GENOMIC DNA]</scope>
    <source>
        <strain evidence="1">DH-2019</strain>
    </source>
</reference>
<name>A0ABR0XMF2_REHGL</name>
<accession>A0ABR0XMF2</accession>
<protein>
    <submittedName>
        <fullName evidence="1">Uncharacterized protein</fullName>
    </submittedName>
</protein>
<dbReference type="Proteomes" id="UP001318860">
    <property type="component" value="Unassembled WGS sequence"/>
</dbReference>
<dbReference type="EMBL" id="JABTTQ020000003">
    <property type="protein sequence ID" value="KAK6160280.1"/>
    <property type="molecule type" value="Genomic_DNA"/>
</dbReference>